<proteinExistence type="predicted"/>
<accession>A0A8T0TGF8</accession>
<name>A0A8T0TGF8_PANVG</name>
<keyword evidence="2" id="KW-1185">Reference proteome</keyword>
<dbReference type="EMBL" id="CM029043">
    <property type="protein sequence ID" value="KAG2610902.1"/>
    <property type="molecule type" value="Genomic_DNA"/>
</dbReference>
<dbReference type="Proteomes" id="UP000823388">
    <property type="component" value="Chromosome 4K"/>
</dbReference>
<organism evidence="1 2">
    <name type="scientific">Panicum virgatum</name>
    <name type="common">Blackwell switchgrass</name>
    <dbReference type="NCBI Taxonomy" id="38727"/>
    <lineage>
        <taxon>Eukaryota</taxon>
        <taxon>Viridiplantae</taxon>
        <taxon>Streptophyta</taxon>
        <taxon>Embryophyta</taxon>
        <taxon>Tracheophyta</taxon>
        <taxon>Spermatophyta</taxon>
        <taxon>Magnoliopsida</taxon>
        <taxon>Liliopsida</taxon>
        <taxon>Poales</taxon>
        <taxon>Poaceae</taxon>
        <taxon>PACMAD clade</taxon>
        <taxon>Panicoideae</taxon>
        <taxon>Panicodae</taxon>
        <taxon>Paniceae</taxon>
        <taxon>Panicinae</taxon>
        <taxon>Panicum</taxon>
        <taxon>Panicum sect. Hiantes</taxon>
    </lineage>
</organism>
<comment type="caution">
    <text evidence="1">The sequence shown here is derived from an EMBL/GenBank/DDBJ whole genome shotgun (WGS) entry which is preliminary data.</text>
</comment>
<evidence type="ECO:0000313" key="2">
    <source>
        <dbReference type="Proteomes" id="UP000823388"/>
    </source>
</evidence>
<reference evidence="1" key="1">
    <citation type="submission" date="2020-05" db="EMBL/GenBank/DDBJ databases">
        <title>WGS assembly of Panicum virgatum.</title>
        <authorList>
            <person name="Lovell J.T."/>
            <person name="Jenkins J."/>
            <person name="Shu S."/>
            <person name="Juenger T.E."/>
            <person name="Schmutz J."/>
        </authorList>
    </citation>
    <scope>NUCLEOTIDE SEQUENCE</scope>
    <source>
        <strain evidence="1">AP13</strain>
    </source>
</reference>
<sequence length="98" mass="11237">MLKLLLKYIDGRIPNTSRPLAITTEKGLSACIKCLLLNDEEPHIVDEIEGSAGPMKTEQKVEQDVLYLQKQKKSIIRYAKELIKQRWSRRNTSPATEL</sequence>
<gene>
    <name evidence="1" type="ORF">PVAP13_4KG226600</name>
</gene>
<evidence type="ECO:0000313" key="1">
    <source>
        <dbReference type="EMBL" id="KAG2610902.1"/>
    </source>
</evidence>
<dbReference type="AlphaFoldDB" id="A0A8T0TGF8"/>
<protein>
    <submittedName>
        <fullName evidence="1">Uncharacterized protein</fullName>
    </submittedName>
</protein>